<organism evidence="1 2">
    <name type="scientific">Ficus carica</name>
    <name type="common">Common fig</name>
    <dbReference type="NCBI Taxonomy" id="3494"/>
    <lineage>
        <taxon>Eukaryota</taxon>
        <taxon>Viridiplantae</taxon>
        <taxon>Streptophyta</taxon>
        <taxon>Embryophyta</taxon>
        <taxon>Tracheophyta</taxon>
        <taxon>Spermatophyta</taxon>
        <taxon>Magnoliopsida</taxon>
        <taxon>eudicotyledons</taxon>
        <taxon>Gunneridae</taxon>
        <taxon>Pentapetalae</taxon>
        <taxon>rosids</taxon>
        <taxon>fabids</taxon>
        <taxon>Rosales</taxon>
        <taxon>Moraceae</taxon>
        <taxon>Ficeae</taxon>
        <taxon>Ficus</taxon>
    </lineage>
</organism>
<gene>
    <name evidence="1" type="ORF">TIFTF001_005976</name>
</gene>
<dbReference type="Proteomes" id="UP001187192">
    <property type="component" value="Unassembled WGS sequence"/>
</dbReference>
<comment type="caution">
    <text evidence="1">The sequence shown here is derived from an EMBL/GenBank/DDBJ whole genome shotgun (WGS) entry which is preliminary data.</text>
</comment>
<dbReference type="EMBL" id="BTGU01000006">
    <property type="protein sequence ID" value="GMN36365.1"/>
    <property type="molecule type" value="Genomic_DNA"/>
</dbReference>
<evidence type="ECO:0000313" key="2">
    <source>
        <dbReference type="Proteomes" id="UP001187192"/>
    </source>
</evidence>
<reference evidence="1" key="1">
    <citation type="submission" date="2023-07" db="EMBL/GenBank/DDBJ databases">
        <title>draft genome sequence of fig (Ficus carica).</title>
        <authorList>
            <person name="Takahashi T."/>
            <person name="Nishimura K."/>
        </authorList>
    </citation>
    <scope>NUCLEOTIDE SEQUENCE</scope>
</reference>
<dbReference type="AlphaFoldDB" id="A0AA87ZN71"/>
<proteinExistence type="predicted"/>
<sequence length="123" mass="13442">MLMSKTSGTIPNVIARTRLALHGCSASSHLQKEKHLEVIRTTVGCLSRAFLTDSGVWVTQSSRLPSVLGGQINFRHIKAIGCGWSVVIGFTLDVRWWMAVQSSHVISGYTADLGEVVNYDRVA</sequence>
<accession>A0AA87ZN71</accession>
<name>A0AA87ZN71_FICCA</name>
<protein>
    <submittedName>
        <fullName evidence="1">Uncharacterized protein</fullName>
    </submittedName>
</protein>
<keyword evidence="2" id="KW-1185">Reference proteome</keyword>
<evidence type="ECO:0000313" key="1">
    <source>
        <dbReference type="EMBL" id="GMN36365.1"/>
    </source>
</evidence>